<protein>
    <submittedName>
        <fullName evidence="2">Uncharacterized protein</fullName>
    </submittedName>
</protein>
<evidence type="ECO:0000313" key="3">
    <source>
        <dbReference type="Proteomes" id="UP000886893"/>
    </source>
</evidence>
<evidence type="ECO:0000313" key="2">
    <source>
        <dbReference type="EMBL" id="HIT16866.1"/>
    </source>
</evidence>
<sequence>MGELFTFFKNATKALFFSPFYLLFFVLILIKAILLYFFGEVMALIGFFNRKGYDQPQKYIYERRLQLCKEKNMTFDVLKELNRRQKESKEMR</sequence>
<evidence type="ECO:0000256" key="1">
    <source>
        <dbReference type="SAM" id="Phobius"/>
    </source>
</evidence>
<feature type="transmembrane region" description="Helical" evidence="1">
    <location>
        <begin position="20"/>
        <end position="48"/>
    </location>
</feature>
<reference evidence="2" key="1">
    <citation type="submission" date="2020-10" db="EMBL/GenBank/DDBJ databases">
        <authorList>
            <person name="Gilroy R."/>
        </authorList>
    </citation>
    <scope>NUCLEOTIDE SEQUENCE</scope>
    <source>
        <strain evidence="2">14508</strain>
    </source>
</reference>
<accession>A0A9D1G852</accession>
<reference evidence="2" key="2">
    <citation type="journal article" date="2021" name="PeerJ">
        <title>Extensive microbial diversity within the chicken gut microbiome revealed by metagenomics and culture.</title>
        <authorList>
            <person name="Gilroy R."/>
            <person name="Ravi A."/>
            <person name="Getino M."/>
            <person name="Pursley I."/>
            <person name="Horton D.L."/>
            <person name="Alikhan N.F."/>
            <person name="Baker D."/>
            <person name="Gharbi K."/>
            <person name="Hall N."/>
            <person name="Watson M."/>
            <person name="Adriaenssens E.M."/>
            <person name="Foster-Nyarko E."/>
            <person name="Jarju S."/>
            <person name="Secka A."/>
            <person name="Antonio M."/>
            <person name="Oren A."/>
            <person name="Chaudhuri R.R."/>
            <person name="La Ragione R."/>
            <person name="Hildebrand F."/>
            <person name="Pallen M.J."/>
        </authorList>
    </citation>
    <scope>NUCLEOTIDE SEQUENCE</scope>
    <source>
        <strain evidence="2">14508</strain>
    </source>
</reference>
<proteinExistence type="predicted"/>
<keyword evidence="1" id="KW-0472">Membrane</keyword>
<dbReference type="EMBL" id="DVKI01000017">
    <property type="protein sequence ID" value="HIT16866.1"/>
    <property type="molecule type" value="Genomic_DNA"/>
</dbReference>
<name>A0A9D1G852_9FIRM</name>
<keyword evidence="1" id="KW-1133">Transmembrane helix</keyword>
<keyword evidence="1" id="KW-0812">Transmembrane</keyword>
<organism evidence="2 3">
    <name type="scientific">Candidatus Caccosoma faecigallinarum</name>
    <dbReference type="NCBI Taxonomy" id="2840720"/>
    <lineage>
        <taxon>Bacteria</taxon>
        <taxon>Bacillati</taxon>
        <taxon>Bacillota</taxon>
        <taxon>Bacillota incertae sedis</taxon>
        <taxon>Candidatus Caccosoma</taxon>
    </lineage>
</organism>
<gene>
    <name evidence="2" type="ORF">IAD04_00585</name>
</gene>
<comment type="caution">
    <text evidence="2">The sequence shown here is derived from an EMBL/GenBank/DDBJ whole genome shotgun (WGS) entry which is preliminary data.</text>
</comment>
<dbReference type="AlphaFoldDB" id="A0A9D1G852"/>
<dbReference type="Proteomes" id="UP000886893">
    <property type="component" value="Unassembled WGS sequence"/>
</dbReference>